<feature type="compositionally biased region" description="Low complexity" evidence="1">
    <location>
        <begin position="21"/>
        <end position="33"/>
    </location>
</feature>
<proteinExistence type="predicted"/>
<name>A0A212C3W5_CEREH</name>
<evidence type="ECO:0000313" key="2">
    <source>
        <dbReference type="EMBL" id="OWK00699.1"/>
    </source>
</evidence>
<protein>
    <submittedName>
        <fullName evidence="2">Uncharacterized protein</fullName>
    </submittedName>
</protein>
<accession>A0A212C3W5</accession>
<organism evidence="2 3">
    <name type="scientific">Cervus elaphus hippelaphus</name>
    <name type="common">European red deer</name>
    <dbReference type="NCBI Taxonomy" id="46360"/>
    <lineage>
        <taxon>Eukaryota</taxon>
        <taxon>Metazoa</taxon>
        <taxon>Chordata</taxon>
        <taxon>Craniata</taxon>
        <taxon>Vertebrata</taxon>
        <taxon>Euteleostomi</taxon>
        <taxon>Mammalia</taxon>
        <taxon>Eutheria</taxon>
        <taxon>Laurasiatheria</taxon>
        <taxon>Artiodactyla</taxon>
        <taxon>Ruminantia</taxon>
        <taxon>Pecora</taxon>
        <taxon>Cervidae</taxon>
        <taxon>Cervinae</taxon>
        <taxon>Cervus</taxon>
    </lineage>
</organism>
<evidence type="ECO:0000256" key="1">
    <source>
        <dbReference type="SAM" id="MobiDB-lite"/>
    </source>
</evidence>
<comment type="caution">
    <text evidence="2">The sequence shown here is derived from an EMBL/GenBank/DDBJ whole genome shotgun (WGS) entry which is preliminary data.</text>
</comment>
<keyword evidence="3" id="KW-1185">Reference proteome</keyword>
<gene>
    <name evidence="2" type="ORF">Celaphus_00016838</name>
</gene>
<sequence length="177" mass="18902">MPGPPAAPGACAGVSDRRAGRAGVSGRRAGRAGVSDRRAGDHRRGRPPPHPGTEPLWGTQGPLVLVLNRCRRLWGGASVTALAAPRGKGPRESTGGFHRAGLGLRDCRGRRVHVFRGRRDSGYGPQLTAFSSLFPPWFLSSSGLFAQILFNDTRNQCLSVEQPTVFMLSQTSSSLTF</sequence>
<dbReference type="Proteomes" id="UP000242450">
    <property type="component" value="Chromosome 30"/>
</dbReference>
<evidence type="ECO:0000313" key="3">
    <source>
        <dbReference type="Proteomes" id="UP000242450"/>
    </source>
</evidence>
<dbReference type="EMBL" id="MKHE01000030">
    <property type="protein sequence ID" value="OWK00699.1"/>
    <property type="molecule type" value="Genomic_DNA"/>
</dbReference>
<reference evidence="2 3" key="1">
    <citation type="journal article" date="2018" name="Mol. Genet. Genomics">
        <title>The red deer Cervus elaphus genome CerEla1.0: sequencing, annotating, genes, and chromosomes.</title>
        <authorList>
            <person name="Bana N.A."/>
            <person name="Nyiri A."/>
            <person name="Nagy J."/>
            <person name="Frank K."/>
            <person name="Nagy T."/>
            <person name="Steger V."/>
            <person name="Schiller M."/>
            <person name="Lakatos P."/>
            <person name="Sugar L."/>
            <person name="Horn P."/>
            <person name="Barta E."/>
            <person name="Orosz L."/>
        </authorList>
    </citation>
    <scope>NUCLEOTIDE SEQUENCE [LARGE SCALE GENOMIC DNA]</scope>
    <source>
        <strain evidence="2">Hungarian</strain>
    </source>
</reference>
<feature type="region of interest" description="Disordered" evidence="1">
    <location>
        <begin position="1"/>
        <end position="58"/>
    </location>
</feature>
<dbReference type="AlphaFoldDB" id="A0A212C3W5"/>